<evidence type="ECO:0000256" key="6">
    <source>
        <dbReference type="ARBA" id="ARBA00022801"/>
    </source>
</evidence>
<accession>A0A0A1ZB22</accession>
<dbReference type="AlphaFoldDB" id="A0A0A1ZB22"/>
<evidence type="ECO:0000313" key="10">
    <source>
        <dbReference type="Proteomes" id="UP000030598"/>
    </source>
</evidence>
<dbReference type="PANTHER" id="PTHR30457">
    <property type="entry name" value="5'-NUCLEOTIDASE SURE"/>
    <property type="match status" value="1"/>
</dbReference>
<sequence>MEPLNILISNDDGVFAEGIRSLAKSAQKRGHKVTVVCPDQERSATGHGLTLQSPLRLERADELFEKGIKAWGCSGTPADCVKLALSELLDNKPDLVLSGINHGPNLGTDIFCSGTVAAAMEGTLENVPSMAVSVASFKWKNFEFAGEIAMNIAEQAINNSWPASLLLNLNIPPCEKSEIKELSWTRLSVRKYKNQFSKREDPRGDDYYWLAGEVVLDLKSKGYGPKNWPSDVSQIQDNKISLTPVEPDLFWRGDLNDLPKINNSFINPS</sequence>
<organism evidence="9 10">
    <name type="scientific">Prochlorococcus marinus str. GP2</name>
    <dbReference type="NCBI Taxonomy" id="59925"/>
    <lineage>
        <taxon>Bacteria</taxon>
        <taxon>Bacillati</taxon>
        <taxon>Cyanobacteriota</taxon>
        <taxon>Cyanophyceae</taxon>
        <taxon>Synechococcales</taxon>
        <taxon>Prochlorococcaceae</taxon>
        <taxon>Prochlorococcus</taxon>
    </lineage>
</organism>
<feature type="binding site" evidence="7">
    <location>
        <position position="11"/>
    </location>
    <ligand>
        <name>a divalent metal cation</name>
        <dbReference type="ChEBI" id="CHEBI:60240"/>
    </ligand>
</feature>
<dbReference type="InterPro" id="IPR030048">
    <property type="entry name" value="SurE"/>
</dbReference>
<keyword evidence="6 7" id="KW-0378">Hydrolase</keyword>
<dbReference type="PANTHER" id="PTHR30457:SF12">
    <property type="entry name" value="5'_3'-NUCLEOTIDASE SURE"/>
    <property type="match status" value="1"/>
</dbReference>
<evidence type="ECO:0000256" key="7">
    <source>
        <dbReference type="HAMAP-Rule" id="MF_00060"/>
    </source>
</evidence>
<dbReference type="GO" id="GO:0008254">
    <property type="term" value="F:3'-nucleotidase activity"/>
    <property type="evidence" value="ECO:0007669"/>
    <property type="project" value="TreeGrafter"/>
</dbReference>
<protein>
    <recommendedName>
        <fullName evidence="7">5'-nucleotidase SurE</fullName>
        <ecNumber evidence="7">3.1.3.5</ecNumber>
    </recommendedName>
    <alternativeName>
        <fullName evidence="7">Nucleoside 5'-monophosphate phosphohydrolase</fullName>
    </alternativeName>
</protein>
<dbReference type="GO" id="GO:0005737">
    <property type="term" value="C:cytoplasm"/>
    <property type="evidence" value="ECO:0007669"/>
    <property type="project" value="UniProtKB-SubCell"/>
</dbReference>
<dbReference type="NCBIfam" id="TIGR00087">
    <property type="entry name" value="surE"/>
    <property type="match status" value="1"/>
</dbReference>
<feature type="binding site" evidence="7">
    <location>
        <position position="12"/>
    </location>
    <ligand>
        <name>a divalent metal cation</name>
        <dbReference type="ChEBI" id="CHEBI:60240"/>
    </ligand>
</feature>
<dbReference type="GO" id="GO:0046872">
    <property type="term" value="F:metal ion binding"/>
    <property type="evidence" value="ECO:0007669"/>
    <property type="project" value="UniProtKB-UniRule"/>
</dbReference>
<comment type="caution">
    <text evidence="9">The sequence shown here is derived from an EMBL/GenBank/DDBJ whole genome shotgun (WGS) entry which is preliminary data.</text>
</comment>
<dbReference type="HAMAP" id="MF_00060">
    <property type="entry name" value="SurE"/>
    <property type="match status" value="1"/>
</dbReference>
<comment type="function">
    <text evidence="7">Nucleotidase that shows phosphatase activity on nucleoside 5'-monophosphates.</text>
</comment>
<evidence type="ECO:0000256" key="3">
    <source>
        <dbReference type="ARBA" id="ARBA00022490"/>
    </source>
</evidence>
<dbReference type="NCBIfam" id="NF001492">
    <property type="entry name" value="PRK00346.2-2"/>
    <property type="match status" value="1"/>
</dbReference>
<comment type="catalytic activity">
    <reaction evidence="1 7">
        <text>a ribonucleoside 5'-phosphate + H2O = a ribonucleoside + phosphate</text>
        <dbReference type="Rhea" id="RHEA:12484"/>
        <dbReference type="ChEBI" id="CHEBI:15377"/>
        <dbReference type="ChEBI" id="CHEBI:18254"/>
        <dbReference type="ChEBI" id="CHEBI:43474"/>
        <dbReference type="ChEBI" id="CHEBI:58043"/>
        <dbReference type="EC" id="3.1.3.5"/>
    </reaction>
</comment>
<comment type="similarity">
    <text evidence="2 7">Belongs to the SurE nucleotidase family.</text>
</comment>
<dbReference type="Pfam" id="PF01975">
    <property type="entry name" value="SurE"/>
    <property type="match status" value="1"/>
</dbReference>
<name>A0A0A1ZB22_PROMR</name>
<dbReference type="eggNOG" id="COG0496">
    <property type="taxonomic scope" value="Bacteria"/>
</dbReference>
<dbReference type="GO" id="GO:0008253">
    <property type="term" value="F:5'-nucleotidase activity"/>
    <property type="evidence" value="ECO:0007669"/>
    <property type="project" value="UniProtKB-UniRule"/>
</dbReference>
<evidence type="ECO:0000256" key="2">
    <source>
        <dbReference type="ARBA" id="ARBA00011062"/>
    </source>
</evidence>
<comment type="subcellular location">
    <subcellularLocation>
        <location evidence="7">Cytoplasm</location>
    </subcellularLocation>
</comment>
<dbReference type="STRING" id="59925.EU91_1435"/>
<dbReference type="GO" id="GO:0000166">
    <property type="term" value="F:nucleotide binding"/>
    <property type="evidence" value="ECO:0007669"/>
    <property type="project" value="UniProtKB-KW"/>
</dbReference>
<feature type="binding site" evidence="7">
    <location>
        <position position="43"/>
    </location>
    <ligand>
        <name>a divalent metal cation</name>
        <dbReference type="ChEBI" id="CHEBI:60240"/>
    </ligand>
</feature>
<proteinExistence type="inferred from homology"/>
<evidence type="ECO:0000256" key="1">
    <source>
        <dbReference type="ARBA" id="ARBA00000815"/>
    </source>
</evidence>
<evidence type="ECO:0000256" key="4">
    <source>
        <dbReference type="ARBA" id="ARBA00022723"/>
    </source>
</evidence>
<keyword evidence="3 7" id="KW-0963">Cytoplasm</keyword>
<dbReference type="EMBL" id="JNAH01000008">
    <property type="protein sequence ID" value="KGF85334.1"/>
    <property type="molecule type" value="Genomic_DNA"/>
</dbReference>
<dbReference type="SUPFAM" id="SSF64167">
    <property type="entry name" value="SurE-like"/>
    <property type="match status" value="1"/>
</dbReference>
<dbReference type="GO" id="GO:0004309">
    <property type="term" value="F:exopolyphosphatase activity"/>
    <property type="evidence" value="ECO:0007669"/>
    <property type="project" value="TreeGrafter"/>
</dbReference>
<dbReference type="EC" id="3.1.3.5" evidence="7"/>
<dbReference type="Gene3D" id="3.40.1210.10">
    <property type="entry name" value="Survival protein SurE-like phosphatase/nucleotidase"/>
    <property type="match status" value="1"/>
</dbReference>
<reference evidence="10" key="1">
    <citation type="journal article" date="2014" name="Sci. Data">
        <title>Genomes of diverse isolates of the marine cyanobacterium Prochlorococcus.</title>
        <authorList>
            <person name="Biller S."/>
            <person name="Berube P."/>
            <person name="Thompson J."/>
            <person name="Kelly L."/>
            <person name="Roggensack S."/>
            <person name="Awad L."/>
            <person name="Roache-Johnson K."/>
            <person name="Ding H."/>
            <person name="Giovannoni S.J."/>
            <person name="Moore L.R."/>
            <person name="Chisholm S.W."/>
        </authorList>
    </citation>
    <scope>NUCLEOTIDE SEQUENCE [LARGE SCALE GENOMIC DNA]</scope>
    <source>
        <strain evidence="10">GP2</strain>
    </source>
</reference>
<evidence type="ECO:0000313" key="9">
    <source>
        <dbReference type="EMBL" id="KGF85334.1"/>
    </source>
</evidence>
<keyword evidence="4 7" id="KW-0479">Metal-binding</keyword>
<dbReference type="InterPro" id="IPR002828">
    <property type="entry name" value="SurE-like_Pase/nucleotidase"/>
</dbReference>
<comment type="cofactor">
    <cofactor evidence="7">
        <name>a divalent metal cation</name>
        <dbReference type="ChEBI" id="CHEBI:60240"/>
    </cofactor>
    <text evidence="7">Binds 1 divalent metal cation per subunit.</text>
</comment>
<dbReference type="OrthoDB" id="9780815at2"/>
<feature type="domain" description="Survival protein SurE-like phosphatase/nucleotidase" evidence="8">
    <location>
        <begin position="6"/>
        <end position="193"/>
    </location>
</feature>
<dbReference type="NCBIfam" id="NF001490">
    <property type="entry name" value="PRK00346.1-4"/>
    <property type="match status" value="1"/>
</dbReference>
<dbReference type="InterPro" id="IPR036523">
    <property type="entry name" value="SurE-like_sf"/>
</dbReference>
<gene>
    <name evidence="7" type="primary">surE</name>
    <name evidence="9" type="ORF">EU91_1435</name>
</gene>
<evidence type="ECO:0000256" key="5">
    <source>
        <dbReference type="ARBA" id="ARBA00022741"/>
    </source>
</evidence>
<feature type="binding site" evidence="7">
    <location>
        <position position="101"/>
    </location>
    <ligand>
        <name>a divalent metal cation</name>
        <dbReference type="ChEBI" id="CHEBI:60240"/>
    </ligand>
</feature>
<evidence type="ECO:0000259" key="8">
    <source>
        <dbReference type="Pfam" id="PF01975"/>
    </source>
</evidence>
<dbReference type="RefSeq" id="WP_032524862.1">
    <property type="nucleotide sequence ID" value="NZ_CP138934.1"/>
</dbReference>
<keyword evidence="5 7" id="KW-0547">Nucleotide-binding</keyword>
<dbReference type="Proteomes" id="UP000030598">
    <property type="component" value="Unassembled WGS sequence"/>
</dbReference>